<dbReference type="AlphaFoldDB" id="A0A100HQU8"/>
<dbReference type="RefSeq" id="WP_058980240.1">
    <property type="nucleotide sequence ID" value="NZ_BCMS01000006.1"/>
</dbReference>
<proteinExistence type="predicted"/>
<dbReference type="EMBL" id="BCMS01000006">
    <property type="protein sequence ID" value="GAQ24004.1"/>
    <property type="molecule type" value="Genomic_DNA"/>
</dbReference>
<accession>A0A100HQU8</accession>
<protein>
    <submittedName>
        <fullName evidence="1">Uncharacterized protein</fullName>
    </submittedName>
</protein>
<name>A0A100HQU8_9DEIO</name>
<reference evidence="2" key="1">
    <citation type="submission" date="2015-11" db="EMBL/GenBank/DDBJ databases">
        <title>Draft Genome Sequence of the Radioresistant Bacterium Deinococcus grandis, Isolated from Freshwater Fish in Japan.</title>
        <authorList>
            <person name="Satoh K."/>
            <person name="Onodera T."/>
            <person name="Omoso K."/>
            <person name="Takeda-Yano K."/>
            <person name="Katayama T."/>
            <person name="Oono Y."/>
            <person name="Narumi I."/>
        </authorList>
    </citation>
    <scope>NUCLEOTIDE SEQUENCE [LARGE SCALE GENOMIC DNA]</scope>
    <source>
        <strain evidence="2">ATCC 43672</strain>
    </source>
</reference>
<organism evidence="1 2">
    <name type="scientific">Deinococcus grandis</name>
    <dbReference type="NCBI Taxonomy" id="57498"/>
    <lineage>
        <taxon>Bacteria</taxon>
        <taxon>Thermotogati</taxon>
        <taxon>Deinococcota</taxon>
        <taxon>Deinococci</taxon>
        <taxon>Deinococcales</taxon>
        <taxon>Deinococcaceae</taxon>
        <taxon>Deinococcus</taxon>
    </lineage>
</organism>
<comment type="caution">
    <text evidence="1">The sequence shown here is derived from an EMBL/GenBank/DDBJ whole genome shotgun (WGS) entry which is preliminary data.</text>
</comment>
<gene>
    <name evidence="1" type="ORF">DEIGR_400137</name>
</gene>
<sequence>MSHEHDPLLLEAVLLSALQTPCGITGATARARSRTPQPLRALDSDVTVRHALHRYHREGWIREGDPGRFELTGLGEQRLLWHQQMTRIAP</sequence>
<dbReference type="OrthoDB" id="73972at2"/>
<evidence type="ECO:0000313" key="1">
    <source>
        <dbReference type="EMBL" id="GAQ24004.1"/>
    </source>
</evidence>
<evidence type="ECO:0000313" key="2">
    <source>
        <dbReference type="Proteomes" id="UP000056209"/>
    </source>
</evidence>
<dbReference type="Proteomes" id="UP000056209">
    <property type="component" value="Unassembled WGS sequence"/>
</dbReference>
<keyword evidence="2" id="KW-1185">Reference proteome</keyword>